<dbReference type="EMBL" id="JASPKZ010007636">
    <property type="protein sequence ID" value="KAJ9583244.1"/>
    <property type="molecule type" value="Genomic_DNA"/>
</dbReference>
<accession>A0AAD8EB02</accession>
<dbReference type="AlphaFoldDB" id="A0AAD8EB02"/>
<feature type="chain" id="PRO_5041908078" evidence="1">
    <location>
        <begin position="16"/>
        <end position="67"/>
    </location>
</feature>
<dbReference type="Proteomes" id="UP001233999">
    <property type="component" value="Unassembled WGS sequence"/>
</dbReference>
<keyword evidence="1" id="KW-0732">Signal</keyword>
<keyword evidence="3" id="KW-1185">Reference proteome</keyword>
<proteinExistence type="predicted"/>
<evidence type="ECO:0000313" key="3">
    <source>
        <dbReference type="Proteomes" id="UP001233999"/>
    </source>
</evidence>
<feature type="signal peptide" evidence="1">
    <location>
        <begin position="1"/>
        <end position="15"/>
    </location>
</feature>
<comment type="caution">
    <text evidence="2">The sequence shown here is derived from an EMBL/GenBank/DDBJ whole genome shotgun (WGS) entry which is preliminary data.</text>
</comment>
<name>A0AAD8EB02_DIPPU</name>
<evidence type="ECO:0000256" key="1">
    <source>
        <dbReference type="SAM" id="SignalP"/>
    </source>
</evidence>
<protein>
    <submittedName>
        <fullName evidence="2">Uncharacterized protein</fullName>
    </submittedName>
</protein>
<evidence type="ECO:0000313" key="2">
    <source>
        <dbReference type="EMBL" id="KAJ9583244.1"/>
    </source>
</evidence>
<gene>
    <name evidence="2" type="ORF">L9F63_022415</name>
</gene>
<reference evidence="2" key="2">
    <citation type="submission" date="2023-05" db="EMBL/GenBank/DDBJ databases">
        <authorList>
            <person name="Fouks B."/>
        </authorList>
    </citation>
    <scope>NUCLEOTIDE SEQUENCE</scope>
    <source>
        <strain evidence="2">Stay&amp;Tobe</strain>
        <tissue evidence="2">Testes</tissue>
    </source>
</reference>
<organism evidence="2 3">
    <name type="scientific">Diploptera punctata</name>
    <name type="common">Pacific beetle cockroach</name>
    <dbReference type="NCBI Taxonomy" id="6984"/>
    <lineage>
        <taxon>Eukaryota</taxon>
        <taxon>Metazoa</taxon>
        <taxon>Ecdysozoa</taxon>
        <taxon>Arthropoda</taxon>
        <taxon>Hexapoda</taxon>
        <taxon>Insecta</taxon>
        <taxon>Pterygota</taxon>
        <taxon>Neoptera</taxon>
        <taxon>Polyneoptera</taxon>
        <taxon>Dictyoptera</taxon>
        <taxon>Blattodea</taxon>
        <taxon>Blaberoidea</taxon>
        <taxon>Blaberidae</taxon>
        <taxon>Diplopterinae</taxon>
        <taxon>Diploptera</taxon>
    </lineage>
</organism>
<feature type="non-terminal residue" evidence="2">
    <location>
        <position position="1"/>
    </location>
</feature>
<reference evidence="2" key="1">
    <citation type="journal article" date="2023" name="IScience">
        <title>Live-bearing cockroach genome reveals convergent evolutionary mechanisms linked to viviparity in insects and beyond.</title>
        <authorList>
            <person name="Fouks B."/>
            <person name="Harrison M.C."/>
            <person name="Mikhailova A.A."/>
            <person name="Marchal E."/>
            <person name="English S."/>
            <person name="Carruthers M."/>
            <person name="Jennings E.C."/>
            <person name="Chiamaka E.L."/>
            <person name="Frigard R.A."/>
            <person name="Pippel M."/>
            <person name="Attardo G.M."/>
            <person name="Benoit J.B."/>
            <person name="Bornberg-Bauer E."/>
            <person name="Tobe S.S."/>
        </authorList>
    </citation>
    <scope>NUCLEOTIDE SEQUENCE</scope>
    <source>
        <strain evidence="2">Stay&amp;Tobe</strain>
    </source>
</reference>
<sequence>PFWLFMFLLEDDVHAVCILKAIVCRSIKIASRYLDLLVAVASVFLSSRHILNSRNLDALIYTSADVT</sequence>
<feature type="non-terminal residue" evidence="2">
    <location>
        <position position="67"/>
    </location>
</feature>